<reference evidence="1 2" key="1">
    <citation type="submission" date="2018-08" db="EMBL/GenBank/DDBJ databases">
        <title>Genomic Encyclopedia of Archaeal and Bacterial Type Strains, Phase II (KMG-II): from individual species to whole genera.</title>
        <authorList>
            <person name="Goeker M."/>
        </authorList>
    </citation>
    <scope>NUCLEOTIDE SEQUENCE [LARGE SCALE GENOMIC DNA]</scope>
    <source>
        <strain evidence="1 2">DSM 45791</strain>
    </source>
</reference>
<dbReference type="AlphaFoldDB" id="A0A3E0HMB0"/>
<evidence type="ECO:0000313" key="1">
    <source>
        <dbReference type="EMBL" id="REH47356.1"/>
    </source>
</evidence>
<dbReference type="EMBL" id="QUNO01000006">
    <property type="protein sequence ID" value="REH47356.1"/>
    <property type="molecule type" value="Genomic_DNA"/>
</dbReference>
<accession>A0A3E0HMB0</accession>
<comment type="caution">
    <text evidence="1">The sequence shown here is derived from an EMBL/GenBank/DDBJ whole genome shotgun (WGS) entry which is preliminary data.</text>
</comment>
<sequence length="96" mass="10080">MLAPTITGAERAGEDVLAVLVEQTVRSRHAVSSTERVDLGLSDASRARSMSVKVTVAVNTLPIRNATAVLTIALSACWVPARPRRGSVPLGISVCQ</sequence>
<dbReference type="Proteomes" id="UP000256269">
    <property type="component" value="Unassembled WGS sequence"/>
</dbReference>
<keyword evidence="2" id="KW-1185">Reference proteome</keyword>
<gene>
    <name evidence="1" type="ORF">BCF44_106521</name>
</gene>
<evidence type="ECO:0000313" key="2">
    <source>
        <dbReference type="Proteomes" id="UP000256269"/>
    </source>
</evidence>
<proteinExistence type="predicted"/>
<name>A0A3E0HMB0_9PSEU</name>
<organism evidence="1 2">
    <name type="scientific">Kutzneria buriramensis</name>
    <dbReference type="NCBI Taxonomy" id="1045776"/>
    <lineage>
        <taxon>Bacteria</taxon>
        <taxon>Bacillati</taxon>
        <taxon>Actinomycetota</taxon>
        <taxon>Actinomycetes</taxon>
        <taxon>Pseudonocardiales</taxon>
        <taxon>Pseudonocardiaceae</taxon>
        <taxon>Kutzneria</taxon>
    </lineage>
</organism>
<protein>
    <submittedName>
        <fullName evidence="1">Uncharacterized protein</fullName>
    </submittedName>
</protein>